<keyword evidence="3" id="KW-0808">Transferase</keyword>
<dbReference type="PROSITE" id="PS00518">
    <property type="entry name" value="ZF_RING_1"/>
    <property type="match status" value="1"/>
</dbReference>
<dbReference type="EMBL" id="JBFTWV010000017">
    <property type="protein sequence ID" value="KAL2797730.1"/>
    <property type="molecule type" value="Genomic_DNA"/>
</dbReference>
<dbReference type="CDD" id="cd20335">
    <property type="entry name" value="BRcat_RBR"/>
    <property type="match status" value="1"/>
</dbReference>
<sequence>MTYTGRREAKQGVQFDRPRFIGATKKQPRRQQHHEVQQHLIEAMYHHRRQFSRHQFEPSPPIVSDEASRRPAGTIPSQAQSRPHRVESTPARPIHERLKQWDDPVQLQEQFRPHHLEPTRPRHIHEAFERPAGTIPTRGQLRPDEFQSTPARRTGFEQLVDQPQLREQLGTHQRESATTAFIQALRQQRAALLSTRQLMLAEDVVGYGQMETTRSDHDNCIACYSSDLHPIDMRRLVCGHNYCFECLMRLFANSVKNELLFPPRCCRIPIPLFIVEAKMPQHEITKCKMAEVEFGTPWPDRIYCSNRNCTRFIPRMNITKTHARCPSRKTSTCTKCKNGYHSSESCSPDSDLQETLELSAREGWKRCASCGSMVERIEGCLHMTYVFSPLHLSSWLLGLLLIRVPRTAAGAKPSSATSATESGELVDVRGTKHIFGIFDSDMRRALIPHF</sequence>
<evidence type="ECO:0000256" key="9">
    <source>
        <dbReference type="SAM" id="MobiDB-lite"/>
    </source>
</evidence>
<evidence type="ECO:0000256" key="8">
    <source>
        <dbReference type="ARBA" id="ARBA00022833"/>
    </source>
</evidence>
<proteinExistence type="predicted"/>
<evidence type="ECO:0000256" key="6">
    <source>
        <dbReference type="ARBA" id="ARBA00022771"/>
    </source>
</evidence>
<organism evidence="11 12">
    <name type="scientific">Aspergillus keveii</name>
    <dbReference type="NCBI Taxonomy" id="714993"/>
    <lineage>
        <taxon>Eukaryota</taxon>
        <taxon>Fungi</taxon>
        <taxon>Dikarya</taxon>
        <taxon>Ascomycota</taxon>
        <taxon>Pezizomycotina</taxon>
        <taxon>Eurotiomycetes</taxon>
        <taxon>Eurotiomycetidae</taxon>
        <taxon>Eurotiales</taxon>
        <taxon>Aspergillaceae</taxon>
        <taxon>Aspergillus</taxon>
        <taxon>Aspergillus subgen. Nidulantes</taxon>
    </lineage>
</organism>
<dbReference type="EC" id="2.3.2.31" evidence="2"/>
<dbReference type="InterPro" id="IPR031127">
    <property type="entry name" value="E3_UB_ligase_RBR"/>
</dbReference>
<keyword evidence="12" id="KW-1185">Reference proteome</keyword>
<evidence type="ECO:0000256" key="4">
    <source>
        <dbReference type="ARBA" id="ARBA00022723"/>
    </source>
</evidence>
<evidence type="ECO:0000259" key="10">
    <source>
        <dbReference type="PROSITE" id="PS51873"/>
    </source>
</evidence>
<evidence type="ECO:0000313" key="12">
    <source>
        <dbReference type="Proteomes" id="UP001610563"/>
    </source>
</evidence>
<evidence type="ECO:0000256" key="3">
    <source>
        <dbReference type="ARBA" id="ARBA00022679"/>
    </source>
</evidence>
<keyword evidence="8" id="KW-0862">Zinc</keyword>
<feature type="region of interest" description="Disordered" evidence="9">
    <location>
        <begin position="56"/>
        <end position="90"/>
    </location>
</feature>
<keyword evidence="7" id="KW-0833">Ubl conjugation pathway</keyword>
<comment type="catalytic activity">
    <reaction evidence="1">
        <text>[E2 ubiquitin-conjugating enzyme]-S-ubiquitinyl-L-cysteine + [acceptor protein]-L-lysine = [E2 ubiquitin-conjugating enzyme]-L-cysteine + [acceptor protein]-N(6)-ubiquitinyl-L-lysine.</text>
        <dbReference type="EC" id="2.3.2.31"/>
    </reaction>
</comment>
<evidence type="ECO:0000256" key="2">
    <source>
        <dbReference type="ARBA" id="ARBA00012251"/>
    </source>
</evidence>
<gene>
    <name evidence="11" type="ORF">BJX66DRAFT_81348</name>
</gene>
<keyword evidence="6" id="KW-0863">Zinc-finger</keyword>
<dbReference type="SUPFAM" id="SSF57850">
    <property type="entry name" value="RING/U-box"/>
    <property type="match status" value="1"/>
</dbReference>
<evidence type="ECO:0000256" key="5">
    <source>
        <dbReference type="ARBA" id="ARBA00022737"/>
    </source>
</evidence>
<dbReference type="InterPro" id="IPR017907">
    <property type="entry name" value="Znf_RING_CS"/>
</dbReference>
<name>A0ABR4GGU9_9EURO</name>
<dbReference type="PROSITE" id="PS51873">
    <property type="entry name" value="TRIAD"/>
    <property type="match status" value="1"/>
</dbReference>
<protein>
    <recommendedName>
        <fullName evidence="2">RBR-type E3 ubiquitin transferase</fullName>
        <ecNumber evidence="2">2.3.2.31</ecNumber>
    </recommendedName>
</protein>
<evidence type="ECO:0000313" key="11">
    <source>
        <dbReference type="EMBL" id="KAL2797730.1"/>
    </source>
</evidence>
<reference evidence="11 12" key="1">
    <citation type="submission" date="2024-07" db="EMBL/GenBank/DDBJ databases">
        <title>Section-level genome sequencing and comparative genomics of Aspergillus sections Usti and Cavernicolus.</title>
        <authorList>
            <consortium name="Lawrence Berkeley National Laboratory"/>
            <person name="Nybo J.L."/>
            <person name="Vesth T.C."/>
            <person name="Theobald S."/>
            <person name="Frisvad J.C."/>
            <person name="Larsen T.O."/>
            <person name="Kjaerboelling I."/>
            <person name="Rothschild-Mancinelli K."/>
            <person name="Lyhne E.K."/>
            <person name="Kogle M.E."/>
            <person name="Barry K."/>
            <person name="Clum A."/>
            <person name="Na H."/>
            <person name="Ledsgaard L."/>
            <person name="Lin J."/>
            <person name="Lipzen A."/>
            <person name="Kuo A."/>
            <person name="Riley R."/>
            <person name="Mondo S."/>
            <person name="Labutti K."/>
            <person name="Haridas S."/>
            <person name="Pangalinan J."/>
            <person name="Salamov A.A."/>
            <person name="Simmons B.A."/>
            <person name="Magnuson J.K."/>
            <person name="Chen J."/>
            <person name="Drula E."/>
            <person name="Henrissat B."/>
            <person name="Wiebenga A."/>
            <person name="Lubbers R.J."/>
            <person name="Gomes A.C."/>
            <person name="Makela M.R."/>
            <person name="Stajich J."/>
            <person name="Grigoriev I.V."/>
            <person name="Mortensen U.H."/>
            <person name="De Vries R.P."/>
            <person name="Baker S.E."/>
            <person name="Andersen M.R."/>
        </authorList>
    </citation>
    <scope>NUCLEOTIDE SEQUENCE [LARGE SCALE GENOMIC DNA]</scope>
    <source>
        <strain evidence="11 12">CBS 209.92</strain>
    </source>
</reference>
<feature type="domain" description="RING-type" evidence="10">
    <location>
        <begin position="216"/>
        <end position="423"/>
    </location>
</feature>
<evidence type="ECO:0000256" key="7">
    <source>
        <dbReference type="ARBA" id="ARBA00022786"/>
    </source>
</evidence>
<evidence type="ECO:0000256" key="1">
    <source>
        <dbReference type="ARBA" id="ARBA00001798"/>
    </source>
</evidence>
<dbReference type="Gene3D" id="1.20.120.1750">
    <property type="match status" value="1"/>
</dbReference>
<dbReference type="PANTHER" id="PTHR11685">
    <property type="entry name" value="RBR FAMILY RING FINGER AND IBR DOMAIN-CONTAINING"/>
    <property type="match status" value="1"/>
</dbReference>
<keyword evidence="4" id="KW-0479">Metal-binding</keyword>
<comment type="caution">
    <text evidence="11">The sequence shown here is derived from an EMBL/GenBank/DDBJ whole genome shotgun (WGS) entry which is preliminary data.</text>
</comment>
<dbReference type="InterPro" id="IPR002867">
    <property type="entry name" value="IBR_dom"/>
</dbReference>
<dbReference type="Pfam" id="PF01485">
    <property type="entry name" value="IBR"/>
    <property type="match status" value="1"/>
</dbReference>
<accession>A0ABR4GGU9</accession>
<keyword evidence="5" id="KW-0677">Repeat</keyword>
<dbReference type="Proteomes" id="UP001610563">
    <property type="component" value="Unassembled WGS sequence"/>
</dbReference>
<dbReference type="InterPro" id="IPR044066">
    <property type="entry name" value="TRIAD_supradom"/>
</dbReference>